<dbReference type="Pfam" id="PF13432">
    <property type="entry name" value="TPR_16"/>
    <property type="match status" value="1"/>
</dbReference>
<dbReference type="KEGG" id="smax:FJR03_08980"/>
<keyword evidence="1" id="KW-0677">Repeat</keyword>
<dbReference type="Pfam" id="PF13181">
    <property type="entry name" value="TPR_8"/>
    <property type="match status" value="1"/>
</dbReference>
<evidence type="ECO:0000256" key="1">
    <source>
        <dbReference type="ARBA" id="ARBA00022737"/>
    </source>
</evidence>
<dbReference type="PROSITE" id="PS50005">
    <property type="entry name" value="TPR"/>
    <property type="match status" value="2"/>
</dbReference>
<dbReference type="InterPro" id="IPR019734">
    <property type="entry name" value="TPR_rpt"/>
</dbReference>
<reference evidence="5 6" key="1">
    <citation type="submission" date="2019-06" db="EMBL/GenBank/DDBJ databases">
        <title>Sulfurimonas gotlandica sp. nov., a chemoautotrophic and psychrotolerant epsilonproteobacterium isolated from a pelagic redoxcline, and an emended description of the genus Sulfurimonas.</title>
        <authorList>
            <person name="Wang S."/>
            <person name="Jiang L."/>
            <person name="Shao Z."/>
        </authorList>
    </citation>
    <scope>NUCLEOTIDE SEQUENCE [LARGE SCALE GENOMIC DNA]</scope>
    <source>
        <strain evidence="5 6">B2</strain>
    </source>
</reference>
<evidence type="ECO:0000313" key="5">
    <source>
        <dbReference type="EMBL" id="QOP41860.1"/>
    </source>
</evidence>
<dbReference type="Proteomes" id="UP000593910">
    <property type="component" value="Chromosome"/>
</dbReference>
<evidence type="ECO:0000256" key="2">
    <source>
        <dbReference type="ARBA" id="ARBA00022803"/>
    </source>
</evidence>
<feature type="repeat" description="TPR" evidence="3">
    <location>
        <begin position="444"/>
        <end position="477"/>
    </location>
</feature>
<keyword evidence="2 3" id="KW-0802">TPR repeat</keyword>
<sequence length="778" mass="89300">MANEQEEEIIIIEDMDAIKDASDHEVQDDTDDTSNKKLIIFISIAVILITLILAVIMFSSSSDEELTTLTSQSVLEEKLKTPQEIKVEPSKLEKMIAKANYLYSNGDKLKALSLYQKIAQYSQAISMYNLGVAQLKDKQYKLALDTFQKAIENDEKRCVSAINAAVCSLYLKDKESFSYYIDLAYAYLPYEINSPLYSYYYTLINYYKRDYLSALNSLNNGTTQTYPIIQNNLKAKINALYENNYDAIDAIEINTDDINDFSLGLLYARVGDVNLAVKHFEASLLAEKEVLRSRLAMAFTLLKAGQVEKATITLKKASDKFPDEITKPYPVIVNLKESLFDPKEAQKTYRNVTLKSKNIDYQKIFYYSPYKMFNADQTISYIRKGNANTFIDNIKSAQEYLKKSSSSSNVNKGMTIAIKKALNLQLREANEDFQKLVTIQPKHSILQYNLGLTYAQLGNLNKAHEHFLRSYYLDSKNFLAGLYAVFTAQLTNNKYLKLRSILSDSIHMENDGEEKELYKTLLAISENNYLLAADWFQVSDKKRPLYLVLNAIIATHTKNYDVANAATSELVSLLPNDILPHIMYMDTHFHNYDDVKYAKEIISYLKDQSFDYNDLYYGPYITRYLYIQTNLLTGKLYYLRQQLKEKLATSDSYTLEIENTLALASLYDKQFEESYSLYNHLIDERKVTDAYTLYLGAVASTAAGHHSNAIALLELAKIKNRSFYESRLALALLYLEARNYEAAIIQLSGINSNNYRSNYFDFGIDTQKLLFEKQHQEK</sequence>
<dbReference type="SMART" id="SM00028">
    <property type="entry name" value="TPR"/>
    <property type="match status" value="4"/>
</dbReference>
<keyword evidence="4" id="KW-0812">Transmembrane</keyword>
<feature type="repeat" description="TPR" evidence="3">
    <location>
        <begin position="124"/>
        <end position="157"/>
    </location>
</feature>
<evidence type="ECO:0000313" key="6">
    <source>
        <dbReference type="Proteomes" id="UP000593910"/>
    </source>
</evidence>
<dbReference type="RefSeq" id="WP_193113181.1">
    <property type="nucleotide sequence ID" value="NZ_CP041165.1"/>
</dbReference>
<evidence type="ECO:0000256" key="3">
    <source>
        <dbReference type="PROSITE-ProRule" id="PRU00339"/>
    </source>
</evidence>
<dbReference type="PANTHER" id="PTHR44186">
    <property type="match status" value="1"/>
</dbReference>
<keyword evidence="4" id="KW-0472">Membrane</keyword>
<dbReference type="Gene3D" id="1.25.40.10">
    <property type="entry name" value="Tetratricopeptide repeat domain"/>
    <property type="match status" value="3"/>
</dbReference>
<proteinExistence type="predicted"/>
<dbReference type="EMBL" id="CP041165">
    <property type="protein sequence ID" value="QOP41860.1"/>
    <property type="molecule type" value="Genomic_DNA"/>
</dbReference>
<dbReference type="SUPFAM" id="SSF48452">
    <property type="entry name" value="TPR-like"/>
    <property type="match status" value="3"/>
</dbReference>
<evidence type="ECO:0000256" key="4">
    <source>
        <dbReference type="SAM" id="Phobius"/>
    </source>
</evidence>
<feature type="transmembrane region" description="Helical" evidence="4">
    <location>
        <begin position="38"/>
        <end position="58"/>
    </location>
</feature>
<organism evidence="5 6">
    <name type="scientific">Sulfurimonas marina</name>
    <dbReference type="NCBI Taxonomy" id="2590551"/>
    <lineage>
        <taxon>Bacteria</taxon>
        <taxon>Pseudomonadati</taxon>
        <taxon>Campylobacterota</taxon>
        <taxon>Epsilonproteobacteria</taxon>
        <taxon>Campylobacterales</taxon>
        <taxon>Sulfurimonadaceae</taxon>
        <taxon>Sulfurimonas</taxon>
    </lineage>
</organism>
<keyword evidence="6" id="KW-1185">Reference proteome</keyword>
<name>A0A7M1AWQ5_9BACT</name>
<protein>
    <submittedName>
        <fullName evidence="5">Tetratricopeptide repeat protein</fullName>
    </submittedName>
</protein>
<accession>A0A7M1AWQ5</accession>
<gene>
    <name evidence="5" type="ORF">FJR03_08980</name>
</gene>
<dbReference type="AlphaFoldDB" id="A0A7M1AWQ5"/>
<dbReference type="InterPro" id="IPR011990">
    <property type="entry name" value="TPR-like_helical_dom_sf"/>
</dbReference>
<keyword evidence="4" id="KW-1133">Transmembrane helix</keyword>
<dbReference type="PANTHER" id="PTHR44186:SF1">
    <property type="entry name" value="BARDET-BIEDL SYNDROME 4 PROTEIN"/>
    <property type="match status" value="1"/>
</dbReference>